<dbReference type="InterPro" id="IPR036890">
    <property type="entry name" value="HATPase_C_sf"/>
</dbReference>
<dbReference type="Pfam" id="PF13581">
    <property type="entry name" value="HATPase_c_2"/>
    <property type="match status" value="1"/>
</dbReference>
<dbReference type="CDD" id="cd16936">
    <property type="entry name" value="HATPase_RsbW-like"/>
    <property type="match status" value="1"/>
</dbReference>
<feature type="domain" description="MEDS" evidence="3">
    <location>
        <begin position="15"/>
        <end position="149"/>
    </location>
</feature>
<evidence type="ECO:0000313" key="5">
    <source>
        <dbReference type="Proteomes" id="UP000619788"/>
    </source>
</evidence>
<dbReference type="SUPFAM" id="SSF55874">
    <property type="entry name" value="ATPase domain of HSP90 chaperone/DNA topoisomerase II/histidine kinase"/>
    <property type="match status" value="1"/>
</dbReference>
<keyword evidence="5" id="KW-1185">Reference proteome</keyword>
<dbReference type="InterPro" id="IPR047718">
    <property type="entry name" value="RsbA-like_anti_sig"/>
</dbReference>
<keyword evidence="1" id="KW-0723">Serine/threonine-protein kinase</keyword>
<dbReference type="InterPro" id="IPR003594">
    <property type="entry name" value="HATPase_dom"/>
</dbReference>
<sequence length="310" mass="34429">MQPERAPLDSGPFAHTAVAYGSDEEFLHRIPDLVVGGLRDGQRVLVVTCERKLDLLTETLGEDARRVDRQPSHRWYGHPMRTLSAYHDYVRERRPSLIVGEVYWAGRTDAEAREWIRYESAINAVLARLPVAVWCLYERGAAPDDLLRVHPRYLDAGDVEPSGLYVPPERFRLPDDELPFGDPPGSATVVSFAPENLTHLRLVVADHARRAGLDHELTGSLVLSVSEVAANSVEHGAGHGRAALWVEGDELVCEITDSGGGLDDPLAGYGPPEPESQHGYGLWISRQLCDRVEIRSSPGLVRIRLRMSLR</sequence>
<keyword evidence="1" id="KW-0418">Kinase</keyword>
<dbReference type="PANTHER" id="PTHR35526:SF3">
    <property type="entry name" value="ANTI-SIGMA-F FACTOR RSBW"/>
    <property type="match status" value="1"/>
</dbReference>
<feature type="domain" description="Histidine kinase/HSP90-like ATPase" evidence="2">
    <location>
        <begin position="192"/>
        <end position="306"/>
    </location>
</feature>
<dbReference type="PANTHER" id="PTHR35526">
    <property type="entry name" value="ANTI-SIGMA-F FACTOR RSBW-RELATED"/>
    <property type="match status" value="1"/>
</dbReference>
<evidence type="ECO:0000256" key="1">
    <source>
        <dbReference type="ARBA" id="ARBA00022527"/>
    </source>
</evidence>
<protein>
    <submittedName>
        <fullName evidence="4">Anti-sigma regulatory factor</fullName>
    </submittedName>
</protein>
<accession>A0A8J3SMN9</accession>
<organism evidence="4 5">
    <name type="scientific">Planobispora siamensis</name>
    <dbReference type="NCBI Taxonomy" id="936338"/>
    <lineage>
        <taxon>Bacteria</taxon>
        <taxon>Bacillati</taxon>
        <taxon>Actinomycetota</taxon>
        <taxon>Actinomycetes</taxon>
        <taxon>Streptosporangiales</taxon>
        <taxon>Streptosporangiaceae</taxon>
        <taxon>Planobispora</taxon>
    </lineage>
</organism>
<reference evidence="4 5" key="1">
    <citation type="submission" date="2021-01" db="EMBL/GenBank/DDBJ databases">
        <title>Whole genome shotgun sequence of Planobispora siamensis NBRC 107568.</title>
        <authorList>
            <person name="Komaki H."/>
            <person name="Tamura T."/>
        </authorList>
    </citation>
    <scope>NUCLEOTIDE SEQUENCE [LARGE SCALE GENOMIC DNA]</scope>
    <source>
        <strain evidence="4 5">NBRC 107568</strain>
    </source>
</reference>
<dbReference type="NCBIfam" id="NF041045">
    <property type="entry name" value="RsbA_anti_sig"/>
    <property type="match status" value="1"/>
</dbReference>
<dbReference type="Pfam" id="PF14417">
    <property type="entry name" value="MEDS"/>
    <property type="match status" value="1"/>
</dbReference>
<evidence type="ECO:0000313" key="4">
    <source>
        <dbReference type="EMBL" id="GIH92398.1"/>
    </source>
</evidence>
<keyword evidence="1" id="KW-0808">Transferase</keyword>
<dbReference type="Gene3D" id="3.30.565.10">
    <property type="entry name" value="Histidine kinase-like ATPase, C-terminal domain"/>
    <property type="match status" value="1"/>
</dbReference>
<dbReference type="Proteomes" id="UP000619788">
    <property type="component" value="Unassembled WGS sequence"/>
</dbReference>
<name>A0A8J3SMN9_9ACTN</name>
<dbReference type="AlphaFoldDB" id="A0A8J3SMN9"/>
<dbReference type="InterPro" id="IPR050267">
    <property type="entry name" value="Anti-sigma-factor_SerPK"/>
</dbReference>
<gene>
    <name evidence="4" type="ORF">Psi01_30280</name>
</gene>
<dbReference type="InterPro" id="IPR025847">
    <property type="entry name" value="MEDS_domain"/>
</dbReference>
<dbReference type="EMBL" id="BOOJ01000027">
    <property type="protein sequence ID" value="GIH92398.1"/>
    <property type="molecule type" value="Genomic_DNA"/>
</dbReference>
<comment type="caution">
    <text evidence="4">The sequence shown here is derived from an EMBL/GenBank/DDBJ whole genome shotgun (WGS) entry which is preliminary data.</text>
</comment>
<evidence type="ECO:0000259" key="3">
    <source>
        <dbReference type="Pfam" id="PF14417"/>
    </source>
</evidence>
<proteinExistence type="predicted"/>
<dbReference type="GO" id="GO:0004674">
    <property type="term" value="F:protein serine/threonine kinase activity"/>
    <property type="evidence" value="ECO:0007669"/>
    <property type="project" value="UniProtKB-KW"/>
</dbReference>
<evidence type="ECO:0000259" key="2">
    <source>
        <dbReference type="Pfam" id="PF13581"/>
    </source>
</evidence>